<comment type="caution">
    <text evidence="1">The sequence shown here is derived from an EMBL/GenBank/DDBJ whole genome shotgun (WGS) entry which is preliminary data.</text>
</comment>
<accession>A0ABQ4Y5Z6</accession>
<evidence type="ECO:0000313" key="2">
    <source>
        <dbReference type="Proteomes" id="UP001151760"/>
    </source>
</evidence>
<organism evidence="1 2">
    <name type="scientific">Tanacetum coccineum</name>
    <dbReference type="NCBI Taxonomy" id="301880"/>
    <lineage>
        <taxon>Eukaryota</taxon>
        <taxon>Viridiplantae</taxon>
        <taxon>Streptophyta</taxon>
        <taxon>Embryophyta</taxon>
        <taxon>Tracheophyta</taxon>
        <taxon>Spermatophyta</taxon>
        <taxon>Magnoliopsida</taxon>
        <taxon>eudicotyledons</taxon>
        <taxon>Gunneridae</taxon>
        <taxon>Pentapetalae</taxon>
        <taxon>asterids</taxon>
        <taxon>campanulids</taxon>
        <taxon>Asterales</taxon>
        <taxon>Asteraceae</taxon>
        <taxon>Asteroideae</taxon>
        <taxon>Anthemideae</taxon>
        <taxon>Anthemidinae</taxon>
        <taxon>Tanacetum</taxon>
    </lineage>
</organism>
<proteinExistence type="predicted"/>
<reference evidence="1" key="1">
    <citation type="journal article" date="2022" name="Int. J. Mol. Sci.">
        <title>Draft Genome of Tanacetum Coccineum: Genomic Comparison of Closely Related Tanacetum-Family Plants.</title>
        <authorList>
            <person name="Yamashiro T."/>
            <person name="Shiraishi A."/>
            <person name="Nakayama K."/>
            <person name="Satake H."/>
        </authorList>
    </citation>
    <scope>NUCLEOTIDE SEQUENCE</scope>
</reference>
<sequence>MYSMIFYLVRCESLCRIPVFLPLTGCDTCVSELMDADQPSLVKNVLDDVHIDSVVKDVEESENPRKKFPGKVYISPYTQPLSTEVKCKKRRRRQVNIERVSKRVIKTVVGSDGNEIQLLPWKEDLTRSPTAPKRTVSVPEAVMVLFRDKNRMKMRWTFPWVGRRYLFKVSFGGRRKLVAGATLKMLVSHHQRGWMENTCPWGVDVIYTTITQDTMERPLKGTF</sequence>
<keyword evidence="2" id="KW-1185">Reference proteome</keyword>
<name>A0ABQ4Y5Z6_9ASTR</name>
<protein>
    <submittedName>
        <fullName evidence="1">Uncharacterized protein</fullName>
    </submittedName>
</protein>
<dbReference type="EMBL" id="BQNB010010128">
    <property type="protein sequence ID" value="GJS73089.1"/>
    <property type="molecule type" value="Genomic_DNA"/>
</dbReference>
<gene>
    <name evidence="1" type="ORF">Tco_0705930</name>
</gene>
<evidence type="ECO:0000313" key="1">
    <source>
        <dbReference type="EMBL" id="GJS73089.1"/>
    </source>
</evidence>
<reference evidence="1" key="2">
    <citation type="submission" date="2022-01" db="EMBL/GenBank/DDBJ databases">
        <authorList>
            <person name="Yamashiro T."/>
            <person name="Shiraishi A."/>
            <person name="Satake H."/>
            <person name="Nakayama K."/>
        </authorList>
    </citation>
    <scope>NUCLEOTIDE SEQUENCE</scope>
</reference>
<dbReference type="Proteomes" id="UP001151760">
    <property type="component" value="Unassembled WGS sequence"/>
</dbReference>